<accession>A0ABQ9P003</accession>
<dbReference type="EMBL" id="JAPDRL010000009">
    <property type="protein sequence ID" value="KAJ9667937.1"/>
    <property type="molecule type" value="Genomic_DNA"/>
</dbReference>
<evidence type="ECO:0000256" key="1">
    <source>
        <dbReference type="SAM" id="MobiDB-lite"/>
    </source>
</evidence>
<evidence type="ECO:0000313" key="3">
    <source>
        <dbReference type="Proteomes" id="UP001172684"/>
    </source>
</evidence>
<proteinExistence type="predicted"/>
<protein>
    <recommendedName>
        <fullName evidence="4">F-box domain-containing protein</fullName>
    </recommendedName>
</protein>
<reference evidence="2" key="1">
    <citation type="submission" date="2022-10" db="EMBL/GenBank/DDBJ databases">
        <title>Culturing micro-colonial fungi from biological soil crusts in the Mojave desert and describing Neophaeococcomyces mojavensis, and introducing the new genera and species Taxawa tesnikishii.</title>
        <authorList>
            <person name="Kurbessoian T."/>
            <person name="Stajich J.E."/>
        </authorList>
    </citation>
    <scope>NUCLEOTIDE SEQUENCE</scope>
    <source>
        <strain evidence="2">TK_1</strain>
    </source>
</reference>
<keyword evidence="3" id="KW-1185">Reference proteome</keyword>
<comment type="caution">
    <text evidence="2">The sequence shown here is derived from an EMBL/GenBank/DDBJ whole genome shotgun (WGS) entry which is preliminary data.</text>
</comment>
<evidence type="ECO:0000313" key="2">
    <source>
        <dbReference type="EMBL" id="KAJ9667937.1"/>
    </source>
</evidence>
<feature type="region of interest" description="Disordered" evidence="1">
    <location>
        <begin position="177"/>
        <end position="206"/>
    </location>
</feature>
<gene>
    <name evidence="2" type="ORF">H2201_001742</name>
</gene>
<feature type="compositionally biased region" description="Pro residues" evidence="1">
    <location>
        <begin position="184"/>
        <end position="197"/>
    </location>
</feature>
<organism evidence="2 3">
    <name type="scientific">Coniosporium apollinis</name>
    <dbReference type="NCBI Taxonomy" id="61459"/>
    <lineage>
        <taxon>Eukaryota</taxon>
        <taxon>Fungi</taxon>
        <taxon>Dikarya</taxon>
        <taxon>Ascomycota</taxon>
        <taxon>Pezizomycotina</taxon>
        <taxon>Dothideomycetes</taxon>
        <taxon>Dothideomycetes incertae sedis</taxon>
        <taxon>Coniosporium</taxon>
    </lineage>
</organism>
<name>A0ABQ9P003_9PEZI</name>
<sequence length="440" mass="48689">MPTTLLDLLSNSLVLHHTAPYLPVAATYALSRTSKSFRDLVLHTPDVFRYLDLSTVKSAVVPYTPIDIGGNNWRAERMDEALTEDEFYSGPLRGIFSKLERRHLLRNVQTLVLDGLSVPADLVREIIAEDRYNVRVLSIREVKNLNERKLRQALNYAVRPSRPEGTPKLKALYVFGPRDSAPAEGPPKPTRSPPRIPTPSGVTNSQGAQIGAEWNEKSAQALTAALARTTDKWYQPAGRIFSKRPSYDWADTLQACEGIIYFDAVLCRGPRHEASGSTTSPASAYPTQPQTYLRPAVASIALGSAGCATCGSCPETPAIFGQSPLTHLPLLSPPPLHASTIRAAQLPSTLDGSPPPRLIVRCEDCLRGRWCERCNKWWDENCYQGLPNSTRTELQQQEAIENIMAQLDSSYKRDVKVHMGLCIEKCYVAEMMAVTDGMWG</sequence>
<evidence type="ECO:0008006" key="4">
    <source>
        <dbReference type="Google" id="ProtNLM"/>
    </source>
</evidence>
<dbReference type="Proteomes" id="UP001172684">
    <property type="component" value="Unassembled WGS sequence"/>
</dbReference>